<dbReference type="EMBL" id="BTRK01000002">
    <property type="protein sequence ID" value="GMR39465.1"/>
    <property type="molecule type" value="Genomic_DNA"/>
</dbReference>
<accession>A0AAN4ZM07</accession>
<keyword evidence="4" id="KW-0460">Magnesium</keyword>
<dbReference type="PANTHER" id="PTHR24092:SF218">
    <property type="entry name" value="PHOSPHOLIPID-TRANSPORTING ATPASE"/>
    <property type="match status" value="1"/>
</dbReference>
<organism evidence="10 11">
    <name type="scientific">Pristionchus mayeri</name>
    <dbReference type="NCBI Taxonomy" id="1317129"/>
    <lineage>
        <taxon>Eukaryota</taxon>
        <taxon>Metazoa</taxon>
        <taxon>Ecdysozoa</taxon>
        <taxon>Nematoda</taxon>
        <taxon>Chromadorea</taxon>
        <taxon>Rhabditida</taxon>
        <taxon>Rhabditina</taxon>
        <taxon>Diplogasteromorpha</taxon>
        <taxon>Diplogasteroidea</taxon>
        <taxon>Neodiplogasteridae</taxon>
        <taxon>Pristionchus</taxon>
    </lineage>
</organism>
<feature type="transmembrane region" description="Helical" evidence="8">
    <location>
        <begin position="601"/>
        <end position="623"/>
    </location>
</feature>
<keyword evidence="5 8" id="KW-1133">Transmembrane helix</keyword>
<evidence type="ECO:0000256" key="3">
    <source>
        <dbReference type="ARBA" id="ARBA00022723"/>
    </source>
</evidence>
<keyword evidence="6 8" id="KW-0472">Membrane</keyword>
<gene>
    <name evidence="10" type="ORF">PMAYCL1PPCAC_09660</name>
</gene>
<comment type="subcellular location">
    <subcellularLocation>
        <location evidence="1">Membrane</location>
        <topology evidence="1">Multi-pass membrane protein</topology>
    </subcellularLocation>
</comment>
<evidence type="ECO:0000256" key="7">
    <source>
        <dbReference type="SAM" id="MobiDB-lite"/>
    </source>
</evidence>
<dbReference type="Proteomes" id="UP001328107">
    <property type="component" value="Unassembled WGS sequence"/>
</dbReference>
<name>A0AAN4ZM07_9BILA</name>
<dbReference type="GO" id="GO:0045332">
    <property type="term" value="P:phospholipid translocation"/>
    <property type="evidence" value="ECO:0007669"/>
    <property type="project" value="TreeGrafter"/>
</dbReference>
<evidence type="ECO:0000256" key="5">
    <source>
        <dbReference type="ARBA" id="ARBA00022989"/>
    </source>
</evidence>
<evidence type="ECO:0000256" key="6">
    <source>
        <dbReference type="ARBA" id="ARBA00023136"/>
    </source>
</evidence>
<dbReference type="InterPro" id="IPR023298">
    <property type="entry name" value="ATPase_P-typ_TM_dom_sf"/>
</dbReference>
<dbReference type="SUPFAM" id="SSF81660">
    <property type="entry name" value="Metal cation-transporting ATPase, ATP-binding domain N"/>
    <property type="match status" value="1"/>
</dbReference>
<feature type="non-terminal residue" evidence="10">
    <location>
        <position position="1"/>
    </location>
</feature>
<keyword evidence="3" id="KW-0479">Metal-binding</keyword>
<reference evidence="11" key="1">
    <citation type="submission" date="2022-10" db="EMBL/GenBank/DDBJ databases">
        <title>Genome assembly of Pristionchus species.</title>
        <authorList>
            <person name="Yoshida K."/>
            <person name="Sommer R.J."/>
        </authorList>
    </citation>
    <scope>NUCLEOTIDE SEQUENCE [LARGE SCALE GENOMIC DNA]</scope>
    <source>
        <strain evidence="11">RS5460</strain>
    </source>
</reference>
<comment type="caution">
    <text evidence="10">The sequence shown here is derived from an EMBL/GenBank/DDBJ whole genome shotgun (WGS) entry which is preliminary data.</text>
</comment>
<feature type="domain" description="P-type ATPase C-terminal" evidence="9">
    <location>
        <begin position="391"/>
        <end position="622"/>
    </location>
</feature>
<dbReference type="InterPro" id="IPR036412">
    <property type="entry name" value="HAD-like_sf"/>
</dbReference>
<dbReference type="Pfam" id="PF16212">
    <property type="entry name" value="PhoLip_ATPase_C"/>
    <property type="match status" value="1"/>
</dbReference>
<dbReference type="SUPFAM" id="SSF81665">
    <property type="entry name" value="Calcium ATPase, transmembrane domain M"/>
    <property type="match status" value="1"/>
</dbReference>
<evidence type="ECO:0000259" key="9">
    <source>
        <dbReference type="Pfam" id="PF16212"/>
    </source>
</evidence>
<evidence type="ECO:0000313" key="11">
    <source>
        <dbReference type="Proteomes" id="UP001328107"/>
    </source>
</evidence>
<dbReference type="InterPro" id="IPR023214">
    <property type="entry name" value="HAD_sf"/>
</dbReference>
<dbReference type="InterPro" id="IPR032630">
    <property type="entry name" value="P_typ_ATPase_c"/>
</dbReference>
<dbReference type="GO" id="GO:0140326">
    <property type="term" value="F:ATPase-coupled intramembrane lipid transporter activity"/>
    <property type="evidence" value="ECO:0007669"/>
    <property type="project" value="TreeGrafter"/>
</dbReference>
<evidence type="ECO:0000256" key="8">
    <source>
        <dbReference type="SAM" id="Phobius"/>
    </source>
</evidence>
<feature type="region of interest" description="Disordered" evidence="7">
    <location>
        <begin position="140"/>
        <end position="159"/>
    </location>
</feature>
<dbReference type="GO" id="GO:0005886">
    <property type="term" value="C:plasma membrane"/>
    <property type="evidence" value="ECO:0007669"/>
    <property type="project" value="TreeGrafter"/>
</dbReference>
<dbReference type="GO" id="GO:0046872">
    <property type="term" value="F:metal ion binding"/>
    <property type="evidence" value="ECO:0007669"/>
    <property type="project" value="UniProtKB-KW"/>
</dbReference>
<evidence type="ECO:0000256" key="1">
    <source>
        <dbReference type="ARBA" id="ARBA00004141"/>
    </source>
</evidence>
<dbReference type="SUPFAM" id="SSF56784">
    <property type="entry name" value="HAD-like"/>
    <property type="match status" value="1"/>
</dbReference>
<dbReference type="AlphaFoldDB" id="A0AAN4ZM07"/>
<keyword evidence="11" id="KW-1185">Reference proteome</keyword>
<sequence>YERRRDFIDDLDTPKAGDVYSIGAPSSYGFSESDLAAEELQLRGLGAPIYEGESPDELALVKGARRFGLHLSKRSANEVTFEGPDERESKLRVLYTLPFDNVRKRMSVCVVGEKPDEVIVYSKGADSAMLGGAGKRVKRSSQSALRSIEEEEEEKGLHDNRMRLNSRSREDAICARVEEYARMGLRTLVFGMRVMKRADFDEWHRVQKQVELIRRGGVDEETEKMMRQQADAIEMPTRIIGVTAVEDKLQEGVERSITALREAKIQVWVLTGDMRLTAEGVATACGLFSDVPVDFESDSKETYAGVDVVVAPNQVAELCDPLSSTLDRLDGCLSVLCFRLDPSQKAEIVKAVMRRGGVVAAIGDGANDVPMIQAAHVGIGISGHEGAQASMAADFVLAQFSFVSRLILLHGHWNYARISNVMLYFFYKNIQSVMINLSVTVFNGWSCGFPIDVTYSALYPVIFTSLQPIIFGVMEQDRLEQDLLADSSLHEDGRKGALYNVKQFVFTVADAVWQAAVCYSMVHLITVDSPHSTQYLGFCISSTMFTVNNTHLILETRSINVVMIVIQIAGCAVSAGYFLLFDLLPTEELFVAYDAMNDFSFYAAVILATIVSLTPRFILRVLLHSNSQIERQVKEDVGLGIPSIKHTNITVL</sequence>
<dbReference type="GO" id="GO:0016887">
    <property type="term" value="F:ATP hydrolysis activity"/>
    <property type="evidence" value="ECO:0007669"/>
    <property type="project" value="InterPro"/>
</dbReference>
<dbReference type="NCBIfam" id="TIGR01494">
    <property type="entry name" value="ATPase_P-type"/>
    <property type="match status" value="1"/>
</dbReference>
<dbReference type="Pfam" id="PF00702">
    <property type="entry name" value="Hydrolase"/>
    <property type="match status" value="1"/>
</dbReference>
<evidence type="ECO:0000313" key="10">
    <source>
        <dbReference type="EMBL" id="GMR39465.1"/>
    </source>
</evidence>
<feature type="transmembrane region" description="Helical" evidence="8">
    <location>
        <begin position="561"/>
        <end position="581"/>
    </location>
</feature>
<protein>
    <recommendedName>
        <fullName evidence="9">P-type ATPase C-terminal domain-containing protein</fullName>
    </recommendedName>
</protein>
<dbReference type="Gene3D" id="3.40.50.1000">
    <property type="entry name" value="HAD superfamily/HAD-like"/>
    <property type="match status" value="1"/>
</dbReference>
<evidence type="ECO:0000256" key="2">
    <source>
        <dbReference type="ARBA" id="ARBA00022692"/>
    </source>
</evidence>
<dbReference type="InterPro" id="IPR001757">
    <property type="entry name" value="P_typ_ATPase"/>
</dbReference>
<evidence type="ECO:0000256" key="4">
    <source>
        <dbReference type="ARBA" id="ARBA00022842"/>
    </source>
</evidence>
<dbReference type="PANTHER" id="PTHR24092">
    <property type="entry name" value="PROBABLE PHOSPHOLIPID-TRANSPORTING ATPASE"/>
    <property type="match status" value="1"/>
</dbReference>
<dbReference type="Gene3D" id="3.40.1110.10">
    <property type="entry name" value="Calcium-transporting ATPase, cytoplasmic domain N"/>
    <property type="match status" value="1"/>
</dbReference>
<proteinExistence type="predicted"/>
<dbReference type="GO" id="GO:0005524">
    <property type="term" value="F:ATP binding"/>
    <property type="evidence" value="ECO:0007669"/>
    <property type="project" value="InterPro"/>
</dbReference>
<dbReference type="InterPro" id="IPR023299">
    <property type="entry name" value="ATPase_P-typ_cyto_dom_N"/>
</dbReference>
<keyword evidence="2 8" id="KW-0812">Transmembrane</keyword>